<dbReference type="Gene3D" id="3.30.70.100">
    <property type="match status" value="1"/>
</dbReference>
<sequence>MPLSQGSKPLTVIAHIYAQPDHIELVKSELKKLIKPTLAEDGCLRYDLHQDNENAAHFMFYETWQDRASWQAHMEAEALQAYLKAVDGAIASFTIAEMTQVVI</sequence>
<dbReference type="PANTHER" id="PTHR33336">
    <property type="entry name" value="QUINOL MONOOXYGENASE YGIN-RELATED"/>
    <property type="match status" value="1"/>
</dbReference>
<name>A0A3E0U073_9GAMM</name>
<evidence type="ECO:0000313" key="2">
    <source>
        <dbReference type="EMBL" id="REL30080.1"/>
    </source>
</evidence>
<dbReference type="RefSeq" id="WP_116014213.1">
    <property type="nucleotide sequence ID" value="NZ_QUOT01000001.1"/>
</dbReference>
<accession>A0A3E0U073</accession>
<dbReference type="AlphaFoldDB" id="A0A3E0U073"/>
<gene>
    <name evidence="2" type="ORF">DXX94_04835</name>
</gene>
<organism evidence="2 3">
    <name type="scientific">Thalassotalea euphylliae</name>
    <dbReference type="NCBI Taxonomy" id="1655234"/>
    <lineage>
        <taxon>Bacteria</taxon>
        <taxon>Pseudomonadati</taxon>
        <taxon>Pseudomonadota</taxon>
        <taxon>Gammaproteobacteria</taxon>
        <taxon>Alteromonadales</taxon>
        <taxon>Colwelliaceae</taxon>
        <taxon>Thalassotalea</taxon>
    </lineage>
</organism>
<dbReference type="Pfam" id="PF03992">
    <property type="entry name" value="ABM"/>
    <property type="match status" value="1"/>
</dbReference>
<proteinExistence type="predicted"/>
<dbReference type="InterPro" id="IPR050744">
    <property type="entry name" value="AI-2_Isomerase_LsrG"/>
</dbReference>
<dbReference type="EMBL" id="QUOT01000001">
    <property type="protein sequence ID" value="REL30080.1"/>
    <property type="molecule type" value="Genomic_DNA"/>
</dbReference>
<dbReference type="PANTHER" id="PTHR33336:SF3">
    <property type="entry name" value="ABM DOMAIN-CONTAINING PROTEIN"/>
    <property type="match status" value="1"/>
</dbReference>
<dbReference type="InterPro" id="IPR011008">
    <property type="entry name" value="Dimeric_a/b-barrel"/>
</dbReference>
<dbReference type="SUPFAM" id="SSF54909">
    <property type="entry name" value="Dimeric alpha+beta barrel"/>
    <property type="match status" value="1"/>
</dbReference>
<keyword evidence="2" id="KW-0503">Monooxygenase</keyword>
<protein>
    <submittedName>
        <fullName evidence="2">Antibiotic biosynthesis monooxygenase</fullName>
    </submittedName>
</protein>
<keyword evidence="3" id="KW-1185">Reference proteome</keyword>
<dbReference type="Proteomes" id="UP000256899">
    <property type="component" value="Unassembled WGS sequence"/>
</dbReference>
<comment type="caution">
    <text evidence="2">The sequence shown here is derived from an EMBL/GenBank/DDBJ whole genome shotgun (WGS) entry which is preliminary data.</text>
</comment>
<reference evidence="3" key="1">
    <citation type="submission" date="2018-08" db="EMBL/GenBank/DDBJ databases">
        <title>Thalassotalea euphylliae genome.</title>
        <authorList>
            <person name="Summers S."/>
            <person name="Rice S.A."/>
            <person name="Freckelton M.L."/>
            <person name="Nedved B.T."/>
            <person name="Hadfield M.G."/>
        </authorList>
    </citation>
    <scope>NUCLEOTIDE SEQUENCE [LARGE SCALE GENOMIC DNA]</scope>
    <source>
        <strain evidence="3">H3</strain>
    </source>
</reference>
<evidence type="ECO:0000259" key="1">
    <source>
        <dbReference type="PROSITE" id="PS51725"/>
    </source>
</evidence>
<evidence type="ECO:0000313" key="3">
    <source>
        <dbReference type="Proteomes" id="UP000256899"/>
    </source>
</evidence>
<feature type="domain" description="ABM" evidence="1">
    <location>
        <begin position="10"/>
        <end position="98"/>
    </location>
</feature>
<dbReference type="InterPro" id="IPR007138">
    <property type="entry name" value="ABM_dom"/>
</dbReference>
<dbReference type="GO" id="GO:0004497">
    <property type="term" value="F:monooxygenase activity"/>
    <property type="evidence" value="ECO:0007669"/>
    <property type="project" value="UniProtKB-KW"/>
</dbReference>
<keyword evidence="2" id="KW-0560">Oxidoreductase</keyword>
<dbReference type="PROSITE" id="PS51725">
    <property type="entry name" value="ABM"/>
    <property type="match status" value="1"/>
</dbReference>